<dbReference type="Pfam" id="PF00445">
    <property type="entry name" value="Ribonuclease_T2"/>
    <property type="match status" value="1"/>
</dbReference>
<accession>A0A0W1AFA9</accession>
<dbReference type="PANTHER" id="PTHR11240">
    <property type="entry name" value="RIBONUCLEASE T2"/>
    <property type="match status" value="1"/>
</dbReference>
<dbReference type="InterPro" id="IPR001568">
    <property type="entry name" value="RNase_T2-like"/>
</dbReference>
<dbReference type="OrthoDB" id="4720638at2"/>
<evidence type="ECO:0000313" key="4">
    <source>
        <dbReference type="EMBL" id="KTD79827.1"/>
    </source>
</evidence>
<organism evidence="4 5">
    <name type="scientific">Legionella worsleiensis</name>
    <dbReference type="NCBI Taxonomy" id="45076"/>
    <lineage>
        <taxon>Bacteria</taxon>
        <taxon>Pseudomonadati</taxon>
        <taxon>Pseudomonadota</taxon>
        <taxon>Gammaproteobacteria</taxon>
        <taxon>Legionellales</taxon>
        <taxon>Legionellaceae</taxon>
        <taxon>Legionella</taxon>
    </lineage>
</organism>
<evidence type="ECO:0000256" key="2">
    <source>
        <dbReference type="RuleBase" id="RU004328"/>
    </source>
</evidence>
<dbReference type="GO" id="GO:0033897">
    <property type="term" value="F:ribonuclease T2 activity"/>
    <property type="evidence" value="ECO:0007669"/>
    <property type="project" value="InterPro"/>
</dbReference>
<dbReference type="GO" id="GO:0003723">
    <property type="term" value="F:RNA binding"/>
    <property type="evidence" value="ECO:0007669"/>
    <property type="project" value="InterPro"/>
</dbReference>
<dbReference type="PROSITE" id="PS00531">
    <property type="entry name" value="RNASE_T2_2"/>
    <property type="match status" value="1"/>
</dbReference>
<dbReference type="SUPFAM" id="SSF55895">
    <property type="entry name" value="Ribonuclease Rh-like"/>
    <property type="match status" value="1"/>
</dbReference>
<proteinExistence type="inferred from homology"/>
<dbReference type="GO" id="GO:0006401">
    <property type="term" value="P:RNA catabolic process"/>
    <property type="evidence" value="ECO:0007669"/>
    <property type="project" value="UniProtKB-ARBA"/>
</dbReference>
<dbReference type="EMBL" id="LNZC01000012">
    <property type="protein sequence ID" value="KTD79827.1"/>
    <property type="molecule type" value="Genomic_DNA"/>
</dbReference>
<evidence type="ECO:0000256" key="3">
    <source>
        <dbReference type="SAM" id="SignalP"/>
    </source>
</evidence>
<dbReference type="Proteomes" id="UP000054662">
    <property type="component" value="Unassembled WGS sequence"/>
</dbReference>
<name>A0A0W1AFA9_9GAMM</name>
<dbReference type="Gene3D" id="3.90.730.10">
    <property type="entry name" value="Ribonuclease T2-like"/>
    <property type="match status" value="1"/>
</dbReference>
<dbReference type="InterPro" id="IPR036430">
    <property type="entry name" value="RNase_T2-like_sf"/>
</dbReference>
<sequence>MIPFITLLFLALSVNVNALGAVNGTFEATKVCPAYVSKNNKTNPDNLMVRIHQQYVIKEINKNPPDWLRIVIPEQRNSLRWVSADCGLAEYAERNTERCDLRPGMADSHVLALSSQAGFCETYGYEAGKPECRKLTQNSFQANHLTLHGLWPNQDNCGLRYGFCTVKPRANHCDYEPLNLSSAVGEHLKTLMPSYRYGSCLERHEWNKHGSCQALNPDDYFSLAMKLAREVNESDFGLFLTEHKGRTVKKSVLRAIIDQSFGANNAGKIYLGCKDGYLVDVFIQLPALISFNESLVSLINKAPDNQYHDSCSVDVTVSDFNKDSWF</sequence>
<comment type="similarity">
    <text evidence="1 2">Belongs to the RNase T2 family.</text>
</comment>
<gene>
    <name evidence="4" type="ORF">Lwor_1341</name>
</gene>
<feature type="signal peptide" evidence="3">
    <location>
        <begin position="1"/>
        <end position="18"/>
    </location>
</feature>
<feature type="chain" id="PRO_5006919718" evidence="3">
    <location>
        <begin position="19"/>
        <end position="326"/>
    </location>
</feature>
<dbReference type="STRING" id="45076.Lwor_1341"/>
<evidence type="ECO:0000313" key="5">
    <source>
        <dbReference type="Proteomes" id="UP000054662"/>
    </source>
</evidence>
<dbReference type="InterPro" id="IPR018188">
    <property type="entry name" value="RNase_T2_His_AS_1"/>
</dbReference>
<comment type="caution">
    <text evidence="4">The sequence shown here is derived from an EMBL/GenBank/DDBJ whole genome shotgun (WGS) entry which is preliminary data.</text>
</comment>
<dbReference type="PANTHER" id="PTHR11240:SF22">
    <property type="entry name" value="RIBONUCLEASE T2"/>
    <property type="match status" value="1"/>
</dbReference>
<keyword evidence="3" id="KW-0732">Signal</keyword>
<dbReference type="PATRIC" id="fig|45076.6.peg.1461"/>
<dbReference type="PROSITE" id="PS00530">
    <property type="entry name" value="RNASE_T2_1"/>
    <property type="match status" value="1"/>
</dbReference>
<reference evidence="4 5" key="1">
    <citation type="submission" date="2015-11" db="EMBL/GenBank/DDBJ databases">
        <title>Genomic analysis of 38 Legionella species identifies large and diverse effector repertoires.</title>
        <authorList>
            <person name="Burstein D."/>
            <person name="Amaro F."/>
            <person name="Zusman T."/>
            <person name="Lifshitz Z."/>
            <person name="Cohen O."/>
            <person name="Gilbert J.A."/>
            <person name="Pupko T."/>
            <person name="Shuman H.A."/>
            <person name="Segal G."/>
        </authorList>
    </citation>
    <scope>NUCLEOTIDE SEQUENCE [LARGE SCALE GENOMIC DNA]</scope>
    <source>
        <strain evidence="4 5">ATCC 49508</strain>
    </source>
</reference>
<evidence type="ECO:0000256" key="1">
    <source>
        <dbReference type="ARBA" id="ARBA00007469"/>
    </source>
</evidence>
<dbReference type="InterPro" id="IPR033130">
    <property type="entry name" value="RNase_T2_His_AS_2"/>
</dbReference>
<dbReference type="RefSeq" id="WP_058493146.1">
    <property type="nucleotide sequence ID" value="NZ_CBCRUR010000001.1"/>
</dbReference>
<protein>
    <submittedName>
        <fullName evidence="4">Ribonuclease, T2 family</fullName>
    </submittedName>
</protein>
<keyword evidence="5" id="KW-1185">Reference proteome</keyword>
<dbReference type="AlphaFoldDB" id="A0A0W1AFA9"/>